<proteinExistence type="predicted"/>
<sequence>MKQGMTLRSAGLIASLILSLAQFPAVAGGVVVTLSDLTGTVDAGNGGNTEITTSWTSSGIYATNSALTITISPAVQDTILNCATFDCKFNPAAVGCDFSFTTSTMTSSTATGVFTQSVPTSTAGSLCALYPISATSVTNYSIAILTSTSTYDFGAALYYVLGANQVTISATVPATLSFAIRNSADTANTNTCALGVLSTTAISSCSYRLRIATNASNGFNSTILADADLNSSGNATMTNIVNDVAFAAGTEAYGISTLTAATRGVRSTTSSLFVAGMVETGGAGYTTTTFDTDSSPVPTSTAGANDAILFVYATSAVNPAAAPSLTDTTLVTHSAAINAGTETGNYTQTVTYRVTGSF</sequence>
<accession>A0A1F7UL60</accession>
<feature type="chain" id="PRO_5009533069" evidence="1">
    <location>
        <begin position="28"/>
        <end position="358"/>
    </location>
</feature>
<gene>
    <name evidence="2" type="ORF">A3E39_00560</name>
</gene>
<comment type="caution">
    <text evidence="2">The sequence shown here is derived from an EMBL/GenBank/DDBJ whole genome shotgun (WGS) entry which is preliminary data.</text>
</comment>
<protein>
    <submittedName>
        <fullName evidence="2">Uncharacterized protein</fullName>
    </submittedName>
</protein>
<reference evidence="2 3" key="1">
    <citation type="journal article" date="2016" name="Nat. Commun.">
        <title>Thousands of microbial genomes shed light on interconnected biogeochemical processes in an aquifer system.</title>
        <authorList>
            <person name="Anantharaman K."/>
            <person name="Brown C.T."/>
            <person name="Hug L.A."/>
            <person name="Sharon I."/>
            <person name="Castelle C.J."/>
            <person name="Probst A.J."/>
            <person name="Thomas B.C."/>
            <person name="Singh A."/>
            <person name="Wilkins M.J."/>
            <person name="Karaoz U."/>
            <person name="Brodie E.L."/>
            <person name="Williams K.H."/>
            <person name="Hubbard S.S."/>
            <person name="Banfield J.F."/>
        </authorList>
    </citation>
    <scope>NUCLEOTIDE SEQUENCE [LARGE SCALE GENOMIC DNA]</scope>
</reference>
<keyword evidence="1" id="KW-0732">Signal</keyword>
<dbReference type="Proteomes" id="UP000176603">
    <property type="component" value="Unassembled WGS sequence"/>
</dbReference>
<dbReference type="AlphaFoldDB" id="A0A1F7UL60"/>
<name>A0A1F7UL60_9BACT</name>
<organism evidence="2 3">
    <name type="scientific">Candidatus Uhrbacteria bacterium RIFCSPHIGHO2_12_FULL_60_25</name>
    <dbReference type="NCBI Taxonomy" id="1802399"/>
    <lineage>
        <taxon>Bacteria</taxon>
        <taxon>Candidatus Uhriibacteriota</taxon>
    </lineage>
</organism>
<evidence type="ECO:0000313" key="3">
    <source>
        <dbReference type="Proteomes" id="UP000176603"/>
    </source>
</evidence>
<evidence type="ECO:0000313" key="2">
    <source>
        <dbReference type="EMBL" id="OGL78484.1"/>
    </source>
</evidence>
<dbReference type="STRING" id="1802399.A3E39_00560"/>
<evidence type="ECO:0000256" key="1">
    <source>
        <dbReference type="SAM" id="SignalP"/>
    </source>
</evidence>
<dbReference type="EMBL" id="MGEH01000030">
    <property type="protein sequence ID" value="OGL78484.1"/>
    <property type="molecule type" value="Genomic_DNA"/>
</dbReference>
<feature type="signal peptide" evidence="1">
    <location>
        <begin position="1"/>
        <end position="27"/>
    </location>
</feature>